<organism evidence="3 4">
    <name type="scientific">Cohnella lupini</name>
    <dbReference type="NCBI Taxonomy" id="1294267"/>
    <lineage>
        <taxon>Bacteria</taxon>
        <taxon>Bacillati</taxon>
        <taxon>Bacillota</taxon>
        <taxon>Bacilli</taxon>
        <taxon>Bacillales</taxon>
        <taxon>Paenibacillaceae</taxon>
        <taxon>Cohnella</taxon>
    </lineage>
</organism>
<keyword evidence="1" id="KW-0732">Signal</keyword>
<protein>
    <submittedName>
        <fullName evidence="3">Uncharacterized protein YjdB</fullName>
    </submittedName>
</protein>
<accession>A0A3D9HNV2</accession>
<dbReference type="InterPro" id="IPR012334">
    <property type="entry name" value="Pectin_lyas_fold"/>
</dbReference>
<name>A0A3D9HNV2_9BACL</name>
<evidence type="ECO:0000259" key="2">
    <source>
        <dbReference type="SMART" id="SM00635"/>
    </source>
</evidence>
<evidence type="ECO:0000313" key="4">
    <source>
        <dbReference type="Proteomes" id="UP000256869"/>
    </source>
</evidence>
<comment type="caution">
    <text evidence="3">The sequence shown here is derived from an EMBL/GenBank/DDBJ whole genome shotgun (WGS) entry which is preliminary data.</text>
</comment>
<dbReference type="RefSeq" id="WP_181907649.1">
    <property type="nucleotide sequence ID" value="NZ_QRDY01000045.1"/>
</dbReference>
<feature type="chain" id="PRO_5017791429" evidence="1">
    <location>
        <begin position="27"/>
        <end position="1044"/>
    </location>
</feature>
<dbReference type="SMART" id="SM00635">
    <property type="entry name" value="BID_2"/>
    <property type="match status" value="2"/>
</dbReference>
<dbReference type="SUPFAM" id="SSF49373">
    <property type="entry name" value="Invasin/intimin cell-adhesion fragments"/>
    <property type="match status" value="2"/>
</dbReference>
<dbReference type="Gene3D" id="2.60.40.1080">
    <property type="match status" value="2"/>
</dbReference>
<feature type="signal peptide" evidence="1">
    <location>
        <begin position="1"/>
        <end position="26"/>
    </location>
</feature>
<proteinExistence type="predicted"/>
<sequence>MRKIGSAGLALLLLLTLLPVSNNASANGTLGIIEPLAAGQATGGGFFPLGDAFDSTDVAWDAVSGVPTGSPGGGAPYYAGRAGYVDFGPDWANVRIESTWTKYYAYTTGNQTPYAELWWDDDTDTVNDSGLTETDINFNSAQGLNTGSAAPWVRDSNLAGNPLVPEGRYLMLRSPSTMTNRATEYAFVGWLNLPVTAITVTGAGGASTISTSGGTLQMSAAITPSNAGLQTVTWTSTNGTGSATISAGGLLTAVSNGTVTVRATAQDGSGVFGTKTITISNQGLGGNEPLQIITPVQAGSATGMYFPMQDSFDNQPTLDVNTGYPVGTATGNGAPYYASRAGYIDFGTDWSKVKILATWTQYRSSSSGNQTPYSELWWDDDIDTTNDSGLTETRFNFNSAQGINTGSTTPWIRDNEISGTAVSPLSRYLLLRAPATMTTRALEYAFIGWIDANGNGVQNAPYTPVSQINVTGAGGATTLLIGNTLQMSASVLPYTASNKTIVWSVMNGTGSATISSGGLLTPVTDGTVTVRATAQDGSGVVGTRVIDISQYESFILTRSLDVNGRPHIYSNDIQADYPGVNWQTVKRLYIPAGHYDYIRLNNLPQRAANNPLIITNYGGKVEISSNFQYTFFIGGGSNWKLTGEYNNTLKTGHASYTGHANGNYANSKGNYGIEVGRSSNSSIMVSNRATNFELSFLEIHHSGFAGLLVKTDGDATATMDGVKIHDNYIHDIEAEGMYFGNTSGTANQHMFTNLKIYNNRVIRTGTEGIQLSQQGNGLEVYNNVVALCAMDWKDPFAQWQDGCFQYAQRVGSGEVYNNVFIGGAGDTFEMVLSKDAADTNPPGSQAWVHDNYFSHGRDFFGYVHNAPSNPTATLRFEDNIMRQFNFQYGELPGKTDLNKLIFAVDNVTNPLYFTNNLQDGTKTFIDTVGGNNGTSGNVTATGNVTAATVAPIVFEDVTFPTNFDWTKIERWDDYSNLYSVPIYYNQGDYAYYFPTGELYLCIEAGSHTAKNPTTNPSTWQLVPMMTDDFRTDATSPYQGMGLLD</sequence>
<feature type="domain" description="BIG2" evidence="2">
    <location>
        <begin position="464"/>
        <end position="544"/>
    </location>
</feature>
<dbReference type="Proteomes" id="UP000256869">
    <property type="component" value="Unassembled WGS sequence"/>
</dbReference>
<evidence type="ECO:0000256" key="1">
    <source>
        <dbReference type="SAM" id="SignalP"/>
    </source>
</evidence>
<dbReference type="InterPro" id="IPR008964">
    <property type="entry name" value="Invasin/intimin_cell_adhesion"/>
</dbReference>
<dbReference type="InterPro" id="IPR003343">
    <property type="entry name" value="Big_2"/>
</dbReference>
<gene>
    <name evidence="3" type="ORF">DFP95_1452</name>
</gene>
<dbReference type="Gene3D" id="2.160.20.10">
    <property type="entry name" value="Single-stranded right-handed beta-helix, Pectin lyase-like"/>
    <property type="match status" value="1"/>
</dbReference>
<dbReference type="InterPro" id="IPR011050">
    <property type="entry name" value="Pectin_lyase_fold/virulence"/>
</dbReference>
<reference evidence="3 4" key="1">
    <citation type="submission" date="2018-07" db="EMBL/GenBank/DDBJ databases">
        <title>Genomic Encyclopedia of Type Strains, Phase III (KMG-III): the genomes of soil and plant-associated and newly described type strains.</title>
        <authorList>
            <person name="Whitman W."/>
        </authorList>
    </citation>
    <scope>NUCLEOTIDE SEQUENCE [LARGE SCALE GENOMIC DNA]</scope>
    <source>
        <strain evidence="3 4">CECT 8236</strain>
    </source>
</reference>
<keyword evidence="4" id="KW-1185">Reference proteome</keyword>
<dbReference type="AlphaFoldDB" id="A0A3D9HNV2"/>
<feature type="domain" description="BIG2" evidence="2">
    <location>
        <begin position="194"/>
        <end position="275"/>
    </location>
</feature>
<evidence type="ECO:0000313" key="3">
    <source>
        <dbReference type="EMBL" id="RED51157.1"/>
    </source>
</evidence>
<dbReference type="SUPFAM" id="SSF51126">
    <property type="entry name" value="Pectin lyase-like"/>
    <property type="match status" value="1"/>
</dbReference>
<dbReference type="EMBL" id="QRDY01000045">
    <property type="protein sequence ID" value="RED51157.1"/>
    <property type="molecule type" value="Genomic_DNA"/>
</dbReference>
<dbReference type="Pfam" id="PF02368">
    <property type="entry name" value="Big_2"/>
    <property type="match status" value="2"/>
</dbReference>